<accession>A0AB34JKT4</accession>
<proteinExistence type="predicted"/>
<keyword evidence="3" id="KW-1185">Reference proteome</keyword>
<feature type="compositionally biased region" description="Basic and acidic residues" evidence="1">
    <location>
        <begin position="79"/>
        <end position="98"/>
    </location>
</feature>
<feature type="compositionally biased region" description="Polar residues" evidence="1">
    <location>
        <begin position="50"/>
        <end position="59"/>
    </location>
</feature>
<reference evidence="2 3" key="1">
    <citation type="journal article" date="2024" name="Science">
        <title>Giant polyketide synthase enzymes in the biosynthesis of giant marine polyether toxins.</title>
        <authorList>
            <person name="Fallon T.R."/>
            <person name="Shende V.V."/>
            <person name="Wierzbicki I.H."/>
            <person name="Pendleton A.L."/>
            <person name="Watervoot N.F."/>
            <person name="Auber R.P."/>
            <person name="Gonzalez D.J."/>
            <person name="Wisecaver J.H."/>
            <person name="Moore B.S."/>
        </authorList>
    </citation>
    <scope>NUCLEOTIDE SEQUENCE [LARGE SCALE GENOMIC DNA]</scope>
    <source>
        <strain evidence="2 3">12B1</strain>
    </source>
</reference>
<gene>
    <name evidence="2" type="ORF">AB1Y20_020929</name>
</gene>
<evidence type="ECO:0000313" key="3">
    <source>
        <dbReference type="Proteomes" id="UP001515480"/>
    </source>
</evidence>
<protein>
    <recommendedName>
        <fullName evidence="4">Hexosyltransferase</fullName>
    </recommendedName>
</protein>
<evidence type="ECO:0000313" key="2">
    <source>
        <dbReference type="EMBL" id="KAL1521259.1"/>
    </source>
</evidence>
<feature type="region of interest" description="Disordered" evidence="1">
    <location>
        <begin position="50"/>
        <end position="117"/>
    </location>
</feature>
<dbReference type="EMBL" id="JBGBPQ010000007">
    <property type="protein sequence ID" value="KAL1521259.1"/>
    <property type="molecule type" value="Genomic_DNA"/>
</dbReference>
<dbReference type="AlphaFoldDB" id="A0AB34JKT4"/>
<name>A0AB34JKT4_PRYPA</name>
<sequence>MEIMGLRPHKSSAPKLWLQVSEIKDLLDTTDPAGINGRSALVERLTSISDKATETSARQQPAHPEEYWRHSERKKSHAREKETHARKAAVDSHAKETHAGTAGSPQSRCGVTPHVAAQSQRRGRTLLTIFAGRRHLMEPLLMLNVQRELSRGTITHAHIWDFCMKKSDSEYVQSLRSERVEVFAGAFGCSDLRRCKADCRDKTNCRPDWKVYYAHYASPANLKHGDVLIKVDDDVAYLFQLDALVTFTRLHRPWGWVYPSIVNNDIMAHWQAHDGIWNFSHRDLQVPALRFVWARRANTFSSPSQSKQGQPYTQVRFDKHGDPGAWYADANASLRSIRYFLRRPPSAFARNITHAWVHNTRVSINVVAGSGRFVRAAFSILANDSRFPLPDEPLLSYSAPEQLQACSYAVMSSVAVHLHFGPQTAAVTSSGLIARLKRLLDHHNPSTE</sequence>
<dbReference type="Proteomes" id="UP001515480">
    <property type="component" value="Unassembled WGS sequence"/>
</dbReference>
<evidence type="ECO:0000256" key="1">
    <source>
        <dbReference type="SAM" id="MobiDB-lite"/>
    </source>
</evidence>
<organism evidence="2 3">
    <name type="scientific">Prymnesium parvum</name>
    <name type="common">Toxic golden alga</name>
    <dbReference type="NCBI Taxonomy" id="97485"/>
    <lineage>
        <taxon>Eukaryota</taxon>
        <taxon>Haptista</taxon>
        <taxon>Haptophyta</taxon>
        <taxon>Prymnesiophyceae</taxon>
        <taxon>Prymnesiales</taxon>
        <taxon>Prymnesiaceae</taxon>
        <taxon>Prymnesium</taxon>
    </lineage>
</organism>
<comment type="caution">
    <text evidence="2">The sequence shown here is derived from an EMBL/GenBank/DDBJ whole genome shotgun (WGS) entry which is preliminary data.</text>
</comment>
<evidence type="ECO:0008006" key="4">
    <source>
        <dbReference type="Google" id="ProtNLM"/>
    </source>
</evidence>